<keyword evidence="3" id="KW-1185">Reference proteome</keyword>
<accession>A0A0C3PGS2</accession>
<dbReference type="EMBL" id="KN831961">
    <property type="protein sequence ID" value="KIO07164.1"/>
    <property type="molecule type" value="Genomic_DNA"/>
</dbReference>
<name>A0A0C3PGS2_PISTI</name>
<evidence type="ECO:0000313" key="2">
    <source>
        <dbReference type="EMBL" id="KIO07164.1"/>
    </source>
</evidence>
<gene>
    <name evidence="2" type="ORF">M404DRAFT_24244</name>
</gene>
<dbReference type="STRING" id="870435.A0A0C3PGS2"/>
<feature type="region of interest" description="Disordered" evidence="1">
    <location>
        <begin position="292"/>
        <end position="327"/>
    </location>
</feature>
<feature type="compositionally biased region" description="Low complexity" evidence="1">
    <location>
        <begin position="295"/>
        <end position="327"/>
    </location>
</feature>
<evidence type="ECO:0000256" key="1">
    <source>
        <dbReference type="SAM" id="MobiDB-lite"/>
    </source>
</evidence>
<proteinExistence type="predicted"/>
<evidence type="ECO:0000313" key="3">
    <source>
        <dbReference type="Proteomes" id="UP000054217"/>
    </source>
</evidence>
<organism evidence="2 3">
    <name type="scientific">Pisolithus tinctorius Marx 270</name>
    <dbReference type="NCBI Taxonomy" id="870435"/>
    <lineage>
        <taxon>Eukaryota</taxon>
        <taxon>Fungi</taxon>
        <taxon>Dikarya</taxon>
        <taxon>Basidiomycota</taxon>
        <taxon>Agaricomycotina</taxon>
        <taxon>Agaricomycetes</taxon>
        <taxon>Agaricomycetidae</taxon>
        <taxon>Boletales</taxon>
        <taxon>Sclerodermatineae</taxon>
        <taxon>Pisolithaceae</taxon>
        <taxon>Pisolithus</taxon>
    </lineage>
</organism>
<reference evidence="3" key="2">
    <citation type="submission" date="2015-01" db="EMBL/GenBank/DDBJ databases">
        <title>Evolutionary Origins and Diversification of the Mycorrhizal Mutualists.</title>
        <authorList>
            <consortium name="DOE Joint Genome Institute"/>
            <consortium name="Mycorrhizal Genomics Consortium"/>
            <person name="Kohler A."/>
            <person name="Kuo A."/>
            <person name="Nagy L.G."/>
            <person name="Floudas D."/>
            <person name="Copeland A."/>
            <person name="Barry K.W."/>
            <person name="Cichocki N."/>
            <person name="Veneault-Fourrey C."/>
            <person name="LaButti K."/>
            <person name="Lindquist E.A."/>
            <person name="Lipzen A."/>
            <person name="Lundell T."/>
            <person name="Morin E."/>
            <person name="Murat C."/>
            <person name="Riley R."/>
            <person name="Ohm R."/>
            <person name="Sun H."/>
            <person name="Tunlid A."/>
            <person name="Henrissat B."/>
            <person name="Grigoriev I.V."/>
            <person name="Hibbett D.S."/>
            <person name="Martin F."/>
        </authorList>
    </citation>
    <scope>NUCLEOTIDE SEQUENCE [LARGE SCALE GENOMIC DNA]</scope>
    <source>
        <strain evidence="3">Marx 270</strain>
    </source>
</reference>
<sequence length="371" mass="38193">MSSNPNDLPPNVGILADDLTCTTSILQLLLGSSQGDTESRNVLLAHLGSLMGPLLALMAPEPQAISSPALPVNTPPADIVQDELAPATTAALVDHNPAEPSPVTIIVQEPDASPTLDLPTFNMLPDTPSSMSTSTSTIVPSHTPSPLLPGHLDPPSPLMPTILPNSPVSAPDAAMPAYPTTPTCQTLNTSESGLDRLPADSPLTGHTSLDCPSNADHLRESGLQWMAASPSTCPSPAIIVTSLEPSALEPWGSNVHVVVNFAILVLYTFPSLGPGALHGLYSSHSHPSSCAHVKSPSPSLTLPPSTSGMSSSNLVPTPSTSSSPPSLPSFSNAEMLVVLHKALHAATEVLDQASKGHIASEKALGKGKLHD</sequence>
<protein>
    <submittedName>
        <fullName evidence="2">Uncharacterized protein</fullName>
    </submittedName>
</protein>
<reference evidence="2 3" key="1">
    <citation type="submission" date="2014-04" db="EMBL/GenBank/DDBJ databases">
        <authorList>
            <consortium name="DOE Joint Genome Institute"/>
            <person name="Kuo A."/>
            <person name="Kohler A."/>
            <person name="Costa M.D."/>
            <person name="Nagy L.G."/>
            <person name="Floudas D."/>
            <person name="Copeland A."/>
            <person name="Barry K.W."/>
            <person name="Cichocki N."/>
            <person name="Veneault-Fourrey C."/>
            <person name="LaButti K."/>
            <person name="Lindquist E.A."/>
            <person name="Lipzen A."/>
            <person name="Lundell T."/>
            <person name="Morin E."/>
            <person name="Murat C."/>
            <person name="Sun H."/>
            <person name="Tunlid A."/>
            <person name="Henrissat B."/>
            <person name="Grigoriev I.V."/>
            <person name="Hibbett D.S."/>
            <person name="Martin F."/>
            <person name="Nordberg H.P."/>
            <person name="Cantor M.N."/>
            <person name="Hua S.X."/>
        </authorList>
    </citation>
    <scope>NUCLEOTIDE SEQUENCE [LARGE SCALE GENOMIC DNA]</scope>
    <source>
        <strain evidence="2 3">Marx 270</strain>
    </source>
</reference>
<dbReference type="Proteomes" id="UP000054217">
    <property type="component" value="Unassembled WGS sequence"/>
</dbReference>
<dbReference type="HOGENOM" id="CLU_059973_0_0_1"/>
<dbReference type="AlphaFoldDB" id="A0A0C3PGS2"/>
<dbReference type="InParanoid" id="A0A0C3PGS2"/>